<sequence length="527" mass="56810">MSQEPQDRFTTLIDALADPVRFPGPPAQVSRIETHISVVLLAGDDAYKIKKPLNLGFLDFSDLVRRRDFCAAEVRLNRRLAPSLYLDSIAITGSAENPVLGGDPAEAIEFAVHMRRFPQEALLDRCLADGRLRAEHLDALAERLAAFHSDTAAPLPAASHFGTPATVAAPAFDNFRHTRELLAEPADLARLERLEAWTRSAHAAAAAAIARRKAEGRVRECHGDLHLGNMILTEGGVEVFDCIEFNDEFRCIDTASDLAFLVMDLVQRGAEGWAWRLLNTYLEHGGDFGALEVLPFYLVYRAMVRAKVAAIRLHQPGLDAPAQAALLAECRSYLALAERFTQPRVPFLLLTHGVSGSGKSTATQAVLEAFGAIRLRSDVERKRLFGLAPRANSAAAVAGGIYTPAANARTYARLLELAGTVLALGWPVLVDATFPEAAHRAPFRALAAARGVPCVLLACHAEPDQLRARVAARVAAGNDAAEADLAVLERQLAAYTPPPADEHPLDARGLDTPSLLAALARRLADGG</sequence>
<dbReference type="SUPFAM" id="SSF56112">
    <property type="entry name" value="Protein kinase-like (PK-like)"/>
    <property type="match status" value="1"/>
</dbReference>
<reference evidence="2 3" key="1">
    <citation type="submission" date="2019-03" db="EMBL/GenBank/DDBJ databases">
        <title>Genomic Encyclopedia of Type Strains, Phase IV (KMG-IV): sequencing the most valuable type-strain genomes for metagenomic binning, comparative biology and taxonomic classification.</title>
        <authorList>
            <person name="Goeker M."/>
        </authorList>
    </citation>
    <scope>NUCLEOTIDE SEQUENCE [LARGE SCALE GENOMIC DNA]</scope>
    <source>
        <strain evidence="2 3">DSM 25287</strain>
    </source>
</reference>
<evidence type="ECO:0000313" key="3">
    <source>
        <dbReference type="Proteomes" id="UP000295765"/>
    </source>
</evidence>
<proteinExistence type="predicted"/>
<dbReference type="SUPFAM" id="SSF52540">
    <property type="entry name" value="P-loop containing nucleoside triphosphate hydrolases"/>
    <property type="match status" value="1"/>
</dbReference>
<dbReference type="InterPro" id="IPR052732">
    <property type="entry name" value="Cell-binding_unc_protein"/>
</dbReference>
<dbReference type="Pfam" id="PF01636">
    <property type="entry name" value="APH"/>
    <property type="match status" value="1"/>
</dbReference>
<dbReference type="AlphaFoldDB" id="A0A4R2L535"/>
<dbReference type="RefSeq" id="WP_165904049.1">
    <property type="nucleotide sequence ID" value="NZ_SLWY01000005.1"/>
</dbReference>
<evidence type="ECO:0000313" key="2">
    <source>
        <dbReference type="EMBL" id="TCO82421.1"/>
    </source>
</evidence>
<accession>A0A4R2L535</accession>
<feature type="domain" description="Aminoglycoside phosphotransferase" evidence="1">
    <location>
        <begin position="71"/>
        <end position="286"/>
    </location>
</feature>
<dbReference type="Pfam" id="PF13671">
    <property type="entry name" value="AAA_33"/>
    <property type="match status" value="1"/>
</dbReference>
<protein>
    <recommendedName>
        <fullName evidence="1">Aminoglycoside phosphotransferase domain-containing protein</fullName>
    </recommendedName>
</protein>
<organism evidence="2 3">
    <name type="scientific">Plasticicumulans lactativorans</name>
    <dbReference type="NCBI Taxonomy" id="1133106"/>
    <lineage>
        <taxon>Bacteria</taxon>
        <taxon>Pseudomonadati</taxon>
        <taxon>Pseudomonadota</taxon>
        <taxon>Gammaproteobacteria</taxon>
        <taxon>Candidatus Competibacteraceae</taxon>
        <taxon>Plasticicumulans</taxon>
    </lineage>
</organism>
<evidence type="ECO:0000259" key="1">
    <source>
        <dbReference type="Pfam" id="PF01636"/>
    </source>
</evidence>
<dbReference type="Proteomes" id="UP000295765">
    <property type="component" value="Unassembled WGS sequence"/>
</dbReference>
<dbReference type="Gene3D" id="3.40.50.300">
    <property type="entry name" value="P-loop containing nucleotide triphosphate hydrolases"/>
    <property type="match status" value="1"/>
</dbReference>
<dbReference type="PANTHER" id="PTHR43883">
    <property type="entry name" value="SLR0207 PROTEIN"/>
    <property type="match status" value="1"/>
</dbReference>
<name>A0A4R2L535_9GAMM</name>
<dbReference type="PANTHER" id="PTHR43883:SF1">
    <property type="entry name" value="GLUCONOKINASE"/>
    <property type="match status" value="1"/>
</dbReference>
<dbReference type="InterPro" id="IPR011009">
    <property type="entry name" value="Kinase-like_dom_sf"/>
</dbReference>
<comment type="caution">
    <text evidence="2">The sequence shown here is derived from an EMBL/GenBank/DDBJ whole genome shotgun (WGS) entry which is preliminary data.</text>
</comment>
<gene>
    <name evidence="2" type="ORF">EV699_105212</name>
</gene>
<dbReference type="Gene3D" id="3.90.1200.10">
    <property type="match status" value="1"/>
</dbReference>
<keyword evidence="3" id="KW-1185">Reference proteome</keyword>
<dbReference type="InterPro" id="IPR002575">
    <property type="entry name" value="Aminoglycoside_PTrfase"/>
</dbReference>
<dbReference type="InterPro" id="IPR027417">
    <property type="entry name" value="P-loop_NTPase"/>
</dbReference>
<dbReference type="EMBL" id="SLWY01000005">
    <property type="protein sequence ID" value="TCO82421.1"/>
    <property type="molecule type" value="Genomic_DNA"/>
</dbReference>